<keyword evidence="3 8" id="KW-0560">Oxidoreductase</keyword>
<proteinExistence type="inferred from homology"/>
<feature type="non-terminal residue" evidence="10">
    <location>
        <position position="1"/>
    </location>
</feature>
<dbReference type="InterPro" id="IPR044861">
    <property type="entry name" value="IPNS-like_FE2OG_OXY"/>
</dbReference>
<evidence type="ECO:0000256" key="7">
    <source>
        <dbReference type="ARBA" id="ARBA00066708"/>
    </source>
</evidence>
<dbReference type="AlphaFoldDB" id="A0A1Q3C0K7"/>
<dbReference type="EMBL" id="BDDD01001128">
    <property type="protein sequence ID" value="GAV73661.1"/>
    <property type="molecule type" value="Genomic_DNA"/>
</dbReference>
<evidence type="ECO:0000256" key="8">
    <source>
        <dbReference type="RuleBase" id="RU003682"/>
    </source>
</evidence>
<dbReference type="Pfam" id="PF14226">
    <property type="entry name" value="DIOX_N"/>
    <property type="match status" value="1"/>
</dbReference>
<keyword evidence="1 8" id="KW-0479">Metal-binding</keyword>
<dbReference type="PANTHER" id="PTHR47990">
    <property type="entry name" value="2-OXOGLUTARATE (2OG) AND FE(II)-DEPENDENT OXYGENASE SUPERFAMILY PROTEIN-RELATED"/>
    <property type="match status" value="1"/>
</dbReference>
<accession>A0A1Q3C0K7</accession>
<evidence type="ECO:0000313" key="11">
    <source>
        <dbReference type="Proteomes" id="UP000187406"/>
    </source>
</evidence>
<dbReference type="PROSITE" id="PS51471">
    <property type="entry name" value="FE2OG_OXY"/>
    <property type="match status" value="1"/>
</dbReference>
<protein>
    <recommendedName>
        <fullName evidence="7">gibberellin 2beta-dioxygenase</fullName>
        <ecNumber evidence="7">1.14.11.13</ecNumber>
    </recommendedName>
</protein>
<comment type="similarity">
    <text evidence="6">Belongs to the iron/ascorbate-dependent oxidoreductase family. GA2OX subfamily.</text>
</comment>
<evidence type="ECO:0000256" key="4">
    <source>
        <dbReference type="ARBA" id="ARBA00023004"/>
    </source>
</evidence>
<evidence type="ECO:0000313" key="10">
    <source>
        <dbReference type="EMBL" id="GAV73661.1"/>
    </source>
</evidence>
<keyword evidence="2" id="KW-0223">Dioxygenase</keyword>
<dbReference type="GO" id="GO:0009685">
    <property type="term" value="P:gibberellin metabolic process"/>
    <property type="evidence" value="ECO:0007669"/>
    <property type="project" value="UniProtKB-ARBA"/>
</dbReference>
<dbReference type="GO" id="GO:0045543">
    <property type="term" value="F:gibberellin 2-beta-dioxygenase activity"/>
    <property type="evidence" value="ECO:0007669"/>
    <property type="project" value="UniProtKB-EC"/>
</dbReference>
<organism evidence="10 11">
    <name type="scientific">Cephalotus follicularis</name>
    <name type="common">Albany pitcher plant</name>
    <dbReference type="NCBI Taxonomy" id="3775"/>
    <lineage>
        <taxon>Eukaryota</taxon>
        <taxon>Viridiplantae</taxon>
        <taxon>Streptophyta</taxon>
        <taxon>Embryophyta</taxon>
        <taxon>Tracheophyta</taxon>
        <taxon>Spermatophyta</taxon>
        <taxon>Magnoliopsida</taxon>
        <taxon>eudicotyledons</taxon>
        <taxon>Gunneridae</taxon>
        <taxon>Pentapetalae</taxon>
        <taxon>rosids</taxon>
        <taxon>fabids</taxon>
        <taxon>Oxalidales</taxon>
        <taxon>Cephalotaceae</taxon>
        <taxon>Cephalotus</taxon>
    </lineage>
</organism>
<dbReference type="InterPro" id="IPR050231">
    <property type="entry name" value="Iron_ascorbate_oxido_reductase"/>
</dbReference>
<feature type="domain" description="Fe2OG dioxygenase" evidence="9">
    <location>
        <begin position="222"/>
        <end position="321"/>
    </location>
</feature>
<reference evidence="11" key="1">
    <citation type="submission" date="2016-04" db="EMBL/GenBank/DDBJ databases">
        <title>Cephalotus genome sequencing.</title>
        <authorList>
            <person name="Fukushima K."/>
            <person name="Hasebe M."/>
            <person name="Fang X."/>
        </authorList>
    </citation>
    <scope>NUCLEOTIDE SEQUENCE [LARGE SCALE GENOMIC DNA]</scope>
    <source>
        <strain evidence="11">cv. St1</strain>
    </source>
</reference>
<dbReference type="Gene3D" id="2.60.120.330">
    <property type="entry name" value="B-lactam Antibiotic, Isopenicillin N Synthase, Chain"/>
    <property type="match status" value="1"/>
</dbReference>
<dbReference type="InterPro" id="IPR027443">
    <property type="entry name" value="IPNS-like_sf"/>
</dbReference>
<dbReference type="EC" id="1.14.11.13" evidence="7"/>
<name>A0A1Q3C0K7_CEPFO</name>
<evidence type="ECO:0000256" key="6">
    <source>
        <dbReference type="ARBA" id="ARBA00061282"/>
    </source>
</evidence>
<dbReference type="SUPFAM" id="SSF51197">
    <property type="entry name" value="Clavaminate synthase-like"/>
    <property type="match status" value="1"/>
</dbReference>
<keyword evidence="4 8" id="KW-0408">Iron</keyword>
<comment type="catalytic activity">
    <reaction evidence="5">
        <text>gibberellin A1 + 2-oxoglutarate + O2 = gibberellin A8 + succinate + CO2</text>
        <dbReference type="Rhea" id="RHEA:15005"/>
        <dbReference type="ChEBI" id="CHEBI:15379"/>
        <dbReference type="ChEBI" id="CHEBI:16526"/>
        <dbReference type="ChEBI" id="CHEBI:16810"/>
        <dbReference type="ChEBI" id="CHEBI:30031"/>
        <dbReference type="ChEBI" id="CHEBI:58524"/>
        <dbReference type="ChEBI" id="CHEBI:58594"/>
        <dbReference type="EC" id="1.14.11.13"/>
    </reaction>
</comment>
<gene>
    <name evidence="10" type="ORF">CFOL_v3_17144</name>
</gene>
<dbReference type="InParanoid" id="A0A1Q3C0K7"/>
<dbReference type="FunFam" id="2.60.120.330:FF:000021">
    <property type="entry name" value="Gibberellin 2-beta-dioxygenase 8"/>
    <property type="match status" value="1"/>
</dbReference>
<evidence type="ECO:0000256" key="2">
    <source>
        <dbReference type="ARBA" id="ARBA00022964"/>
    </source>
</evidence>
<evidence type="ECO:0000259" key="9">
    <source>
        <dbReference type="PROSITE" id="PS51471"/>
    </source>
</evidence>
<comment type="caution">
    <text evidence="10">The sequence shown here is derived from an EMBL/GenBank/DDBJ whole genome shotgun (WGS) entry which is preliminary data.</text>
</comment>
<sequence>RPNFIYLSQPHSTHFSLQSNNQRFSLCPPLSMDKEADPPFQQLYKTLFDKTVEQNPTTDNMVVVVEKCELPLIDISRLIHDEVEREECKEEIARASKEWGFFQVINHGISKEILEKMRSEQVKVFKQPFKKKSKQDDENLNFSAGTYRWGSPTATCLKEISWSEAFHISMTDISASDDANSLSLTIQQFAPRVTVLANELADVLAEKLGHKSTFFRENCLPSTCYLRMNRYPPCPIPSEVFGLMPHTDSDFLTILHQDEVGGLQLVKDGKWIAVKPNPEALIVNIGDLFQAWSNNVYKSVNHRVVTNPSAERFSTAYFLCPSHDTVIQSRYQPSVYEKFSFRQYKQKVQEDVQKLGYKVGLPRFLCNGTA</sequence>
<dbReference type="Pfam" id="PF03171">
    <property type="entry name" value="2OG-FeII_Oxy"/>
    <property type="match status" value="1"/>
</dbReference>
<dbReference type="InterPro" id="IPR005123">
    <property type="entry name" value="Oxoglu/Fe-dep_dioxygenase_dom"/>
</dbReference>
<evidence type="ECO:0000256" key="1">
    <source>
        <dbReference type="ARBA" id="ARBA00022723"/>
    </source>
</evidence>
<evidence type="ECO:0000256" key="3">
    <source>
        <dbReference type="ARBA" id="ARBA00023002"/>
    </source>
</evidence>
<dbReference type="OrthoDB" id="288590at2759"/>
<dbReference type="InterPro" id="IPR026992">
    <property type="entry name" value="DIOX_N"/>
</dbReference>
<keyword evidence="11" id="KW-1185">Reference proteome</keyword>
<dbReference type="STRING" id="3775.A0A1Q3C0K7"/>
<dbReference type="GO" id="GO:0046872">
    <property type="term" value="F:metal ion binding"/>
    <property type="evidence" value="ECO:0007669"/>
    <property type="project" value="UniProtKB-KW"/>
</dbReference>
<dbReference type="Proteomes" id="UP000187406">
    <property type="component" value="Unassembled WGS sequence"/>
</dbReference>
<evidence type="ECO:0000256" key="5">
    <source>
        <dbReference type="ARBA" id="ARBA00052204"/>
    </source>
</evidence>